<feature type="transmembrane region" description="Helical" evidence="1">
    <location>
        <begin position="156"/>
        <end position="177"/>
    </location>
</feature>
<dbReference type="Proteomes" id="UP000522081">
    <property type="component" value="Unassembled WGS sequence"/>
</dbReference>
<feature type="transmembrane region" description="Helical" evidence="1">
    <location>
        <begin position="213"/>
        <end position="231"/>
    </location>
</feature>
<feature type="transmembrane region" description="Helical" evidence="1">
    <location>
        <begin position="45"/>
        <end position="64"/>
    </location>
</feature>
<feature type="transmembrane region" description="Helical" evidence="1">
    <location>
        <begin position="339"/>
        <end position="360"/>
    </location>
</feature>
<feature type="transmembrane region" description="Helical" evidence="1">
    <location>
        <begin position="403"/>
        <end position="424"/>
    </location>
</feature>
<feature type="transmembrane region" description="Helical" evidence="1">
    <location>
        <begin position="12"/>
        <end position="33"/>
    </location>
</feature>
<feature type="transmembrane region" description="Helical" evidence="1">
    <location>
        <begin position="273"/>
        <end position="292"/>
    </location>
</feature>
<keyword evidence="1" id="KW-0812">Transmembrane</keyword>
<evidence type="ECO:0000313" key="4">
    <source>
        <dbReference type="EMBL" id="NYH93865.1"/>
    </source>
</evidence>
<feature type="transmembrane region" description="Helical" evidence="1">
    <location>
        <begin position="100"/>
        <end position="119"/>
    </location>
</feature>
<dbReference type="Pfam" id="PF13194">
    <property type="entry name" value="DUF4010"/>
    <property type="match status" value="1"/>
</dbReference>
<reference evidence="4 5" key="1">
    <citation type="submission" date="2020-07" db="EMBL/GenBank/DDBJ databases">
        <title>Genomic Encyclopedia of Type Strains, Phase IV (KMG-IV): sequencing the most valuable type-strain genomes for metagenomic binning, comparative biology and taxonomic classification.</title>
        <authorList>
            <person name="Goeker M."/>
        </authorList>
    </citation>
    <scope>NUCLEOTIDE SEQUENCE [LARGE SCALE GENOMIC DNA]</scope>
    <source>
        <strain evidence="4 5">DSM 29043</strain>
    </source>
</reference>
<dbReference type="RefSeq" id="WP_179405833.1">
    <property type="nucleotide sequence ID" value="NZ_BMGF01000001.1"/>
</dbReference>
<evidence type="ECO:0000313" key="5">
    <source>
        <dbReference type="Proteomes" id="UP000522081"/>
    </source>
</evidence>
<feature type="transmembrane region" description="Helical" evidence="1">
    <location>
        <begin position="183"/>
        <end position="201"/>
    </location>
</feature>
<organism evidence="4 5">
    <name type="scientific">Novosphingobium marinum</name>
    <dbReference type="NCBI Taxonomy" id="1514948"/>
    <lineage>
        <taxon>Bacteria</taxon>
        <taxon>Pseudomonadati</taxon>
        <taxon>Pseudomonadota</taxon>
        <taxon>Alphaproteobacteria</taxon>
        <taxon>Sphingomonadales</taxon>
        <taxon>Sphingomonadaceae</taxon>
        <taxon>Novosphingobium</taxon>
    </lineage>
</organism>
<gene>
    <name evidence="4" type="ORF">FHS75_000170</name>
</gene>
<feature type="transmembrane region" description="Helical" evidence="1">
    <location>
        <begin position="243"/>
        <end position="266"/>
    </location>
</feature>
<dbReference type="EMBL" id="JACBZF010000001">
    <property type="protein sequence ID" value="NYH93865.1"/>
    <property type="molecule type" value="Genomic_DNA"/>
</dbReference>
<dbReference type="InterPro" id="IPR025105">
    <property type="entry name" value="DUF4010"/>
</dbReference>
<feature type="transmembrane region" description="Helical" evidence="1">
    <location>
        <begin position="312"/>
        <end position="332"/>
    </location>
</feature>
<evidence type="ECO:0000259" key="3">
    <source>
        <dbReference type="Pfam" id="PF13194"/>
    </source>
</evidence>
<proteinExistence type="predicted"/>
<evidence type="ECO:0000256" key="1">
    <source>
        <dbReference type="SAM" id="Phobius"/>
    </source>
</evidence>
<accession>A0A7Y9XSS3</accession>
<feature type="domain" description="MgtC/SapB/SrpB/YhiD N-terminal" evidence="2">
    <location>
        <begin position="17"/>
        <end position="141"/>
    </location>
</feature>
<dbReference type="Pfam" id="PF02308">
    <property type="entry name" value="MgtC"/>
    <property type="match status" value="1"/>
</dbReference>
<name>A0A7Y9XSS3_9SPHN</name>
<keyword evidence="5" id="KW-1185">Reference proteome</keyword>
<dbReference type="AlphaFoldDB" id="A0A7Y9XSS3"/>
<keyword evidence="1" id="KW-0472">Membrane</keyword>
<sequence>MTYTDALASQGHVALDLLAALGAGLLAGIERGWQLREEADGARVAGVRTFALLGGLGGLVAIAARLVSPAISAILFSSIVVLLVVVFLRSARQRNSNDATTMVAAFVTLGLGLLAGAGYPAIALAGAAVTALVLASRTQAHGLLRSMSQDEVRAIARYAVIAGAVLPFLPDASYGPYEAWNPFKLWLVVVLVTGFSVLGYIANRVVGQERGTIATALIGGAYSSTAVTAAFSTRLKNGDPGPFATGIALASAVMYLRVALLALVLAPRIAPSIALLLGPAAIAAFVAAGLAWRREADTPSERTELKSRPFELLPALGFLLAVAAASLLVRWAQVEFGQAGGAISLFIAGSFDVDAAMVAYSTLPADSVPLAVAALALSGTVAVNMAFKAGIVFAYAGAFRGRTALVALLASLAVLCAALVYRAVVLFG</sequence>
<comment type="caution">
    <text evidence="4">The sequence shown here is derived from an EMBL/GenBank/DDBJ whole genome shotgun (WGS) entry which is preliminary data.</text>
</comment>
<dbReference type="InterPro" id="IPR049177">
    <property type="entry name" value="MgtC_SapB_SrpB_YhiD_N"/>
</dbReference>
<protein>
    <submittedName>
        <fullName evidence="4">Uncharacterized membrane protein (DUF4010 family)</fullName>
    </submittedName>
</protein>
<evidence type="ECO:0000259" key="2">
    <source>
        <dbReference type="Pfam" id="PF02308"/>
    </source>
</evidence>
<feature type="transmembrane region" description="Helical" evidence="1">
    <location>
        <begin position="70"/>
        <end position="88"/>
    </location>
</feature>
<keyword evidence="1" id="KW-1133">Transmembrane helix</keyword>
<dbReference type="PANTHER" id="PTHR39084:SF1">
    <property type="entry name" value="DUF4010 DOMAIN-CONTAINING PROTEIN"/>
    <property type="match status" value="1"/>
</dbReference>
<feature type="transmembrane region" description="Helical" evidence="1">
    <location>
        <begin position="372"/>
        <end position="396"/>
    </location>
</feature>
<feature type="domain" description="DUF4010" evidence="3">
    <location>
        <begin position="190"/>
        <end position="394"/>
    </location>
</feature>
<dbReference type="PANTHER" id="PTHR39084">
    <property type="entry name" value="MEMBRANE PROTEIN-RELATED"/>
    <property type="match status" value="1"/>
</dbReference>